<dbReference type="InterPro" id="IPR003307">
    <property type="entry name" value="W2_domain"/>
</dbReference>
<keyword evidence="4" id="KW-1185">Reference proteome</keyword>
<dbReference type="Proteomes" id="UP000193218">
    <property type="component" value="Unassembled WGS sequence"/>
</dbReference>
<dbReference type="PANTHER" id="PTHR14208">
    <property type="entry name" value="BASIC LEUCINE ZIPPER AND W2 DOMAIN-CONTAINING PROTEIN"/>
    <property type="match status" value="1"/>
</dbReference>
<dbReference type="InParanoid" id="A0A1Y1UR32"/>
<dbReference type="InterPro" id="IPR051245">
    <property type="entry name" value="eIF5-mimic_regulator"/>
</dbReference>
<proteinExistence type="predicted"/>
<dbReference type="Pfam" id="PF02020">
    <property type="entry name" value="W2"/>
    <property type="match status" value="1"/>
</dbReference>
<dbReference type="InterPro" id="IPR016024">
    <property type="entry name" value="ARM-type_fold"/>
</dbReference>
<feature type="region of interest" description="Disordered" evidence="1">
    <location>
        <begin position="1"/>
        <end position="39"/>
    </location>
</feature>
<gene>
    <name evidence="3" type="ORF">BD324DRAFT_616015</name>
</gene>
<dbReference type="GeneID" id="33556590"/>
<dbReference type="OrthoDB" id="1727522at2759"/>
<dbReference type="PROSITE" id="PS51363">
    <property type="entry name" value="W2"/>
    <property type="match status" value="1"/>
</dbReference>
<evidence type="ECO:0000259" key="2">
    <source>
        <dbReference type="PROSITE" id="PS51363"/>
    </source>
</evidence>
<protein>
    <recommendedName>
        <fullName evidence="2">W2 domain-containing protein</fullName>
    </recommendedName>
</protein>
<dbReference type="GO" id="GO:0005737">
    <property type="term" value="C:cytoplasm"/>
    <property type="evidence" value="ECO:0007669"/>
    <property type="project" value="TreeGrafter"/>
</dbReference>
<dbReference type="SMART" id="SM00515">
    <property type="entry name" value="eIF5C"/>
    <property type="match status" value="1"/>
</dbReference>
<reference evidence="3 4" key="1">
    <citation type="submission" date="2017-03" db="EMBL/GenBank/DDBJ databases">
        <title>Widespread Adenine N6-methylation of Active Genes in Fungi.</title>
        <authorList>
            <consortium name="DOE Joint Genome Institute"/>
            <person name="Mondo S.J."/>
            <person name="Dannebaum R.O."/>
            <person name="Kuo R.C."/>
            <person name="Louie K.B."/>
            <person name="Bewick A.J."/>
            <person name="Labutti K."/>
            <person name="Haridas S."/>
            <person name="Kuo A."/>
            <person name="Salamov A."/>
            <person name="Ahrendt S.R."/>
            <person name="Lau R."/>
            <person name="Bowen B.P."/>
            <person name="Lipzen A."/>
            <person name="Sullivan W."/>
            <person name="Andreopoulos W.B."/>
            <person name="Clum A."/>
            <person name="Lindquist E."/>
            <person name="Daum C."/>
            <person name="Northen T.R."/>
            <person name="Ramamoorthy G."/>
            <person name="Schmitz R.J."/>
            <person name="Gryganskyi A."/>
            <person name="Culley D."/>
            <person name="Magnuson J."/>
            <person name="James T.Y."/>
            <person name="O'Malley M.A."/>
            <person name="Stajich J.E."/>
            <person name="Spatafora J.W."/>
            <person name="Visel A."/>
            <person name="Grigoriev I.V."/>
        </authorList>
    </citation>
    <scope>NUCLEOTIDE SEQUENCE [LARGE SCALE GENOMIC DNA]</scope>
    <source>
        <strain evidence="3 4">NRRL Y-17943</strain>
    </source>
</reference>
<organism evidence="3 4">
    <name type="scientific">Kockovaella imperatae</name>
    <dbReference type="NCBI Taxonomy" id="4999"/>
    <lineage>
        <taxon>Eukaryota</taxon>
        <taxon>Fungi</taxon>
        <taxon>Dikarya</taxon>
        <taxon>Basidiomycota</taxon>
        <taxon>Agaricomycotina</taxon>
        <taxon>Tremellomycetes</taxon>
        <taxon>Tremellales</taxon>
        <taxon>Cuniculitremaceae</taxon>
        <taxon>Kockovaella</taxon>
    </lineage>
</organism>
<dbReference type="STRING" id="4999.A0A1Y1UR32"/>
<dbReference type="Gene3D" id="1.25.40.180">
    <property type="match status" value="1"/>
</dbReference>
<evidence type="ECO:0000313" key="3">
    <source>
        <dbReference type="EMBL" id="ORX40037.1"/>
    </source>
</evidence>
<dbReference type="AlphaFoldDB" id="A0A1Y1UR32"/>
<dbReference type="Pfam" id="PF25504">
    <property type="entry name" value="HEAT_5MP1_2"/>
    <property type="match status" value="1"/>
</dbReference>
<dbReference type="RefSeq" id="XP_021873822.1">
    <property type="nucleotide sequence ID" value="XM_022014782.1"/>
</dbReference>
<comment type="caution">
    <text evidence="3">The sequence shown here is derived from an EMBL/GenBank/DDBJ whole genome shotgun (WGS) entry which is preliminary data.</text>
</comment>
<dbReference type="SUPFAM" id="SSF48371">
    <property type="entry name" value="ARM repeat"/>
    <property type="match status" value="1"/>
</dbReference>
<evidence type="ECO:0000256" key="1">
    <source>
        <dbReference type="SAM" id="MobiDB-lite"/>
    </source>
</evidence>
<sequence length="447" mass="50535">MSHTPTGQPGNAPLPPNSTTATATQDKKPTLTGVRIKQRKGQAKATAKFEPEAFRDALLLHLALLPSPLTTDALVAKLVQAGSTLEFLKYYEQLFELLFVGGLLQPGGSYLDDKRSPVYILKDVNDGESATGDDSWKDSVKGVVETLKKVIQRYKYLQKPLEENFLPDLFGYLPKWDPAQRAKLAEATALLILDLQISPRCLSSLTKEHVVKDEVALDFLTAFSRHYLARQNVEHLGLTLRRSGLKDILLVFPFQTRDRKHLEDHFKKENLPQVNEWYAKLAMGEAKDETVLNIERMITEEEGNEQIIEYLKTQKSDNSANDAQITEWIWQALMKTVDWTARPDQIDQTVVQHVQAHAPIIEAFCNGAKAEVGLINAVQVYCYTDTRIIKSFPSILKVLYNTDCISDQAIIYWHQKGAKPQGKQHFLKATEGLVKFLEEQDDSEEEE</sequence>
<name>A0A1Y1UR32_9TREE</name>
<dbReference type="GO" id="GO:0016020">
    <property type="term" value="C:membrane"/>
    <property type="evidence" value="ECO:0007669"/>
    <property type="project" value="TreeGrafter"/>
</dbReference>
<dbReference type="PANTHER" id="PTHR14208:SF2">
    <property type="entry name" value="PROTEIN KRASAVIETZ"/>
    <property type="match status" value="1"/>
</dbReference>
<dbReference type="InterPro" id="IPR057397">
    <property type="entry name" value="HEAT_5MP1_2"/>
</dbReference>
<accession>A0A1Y1UR32</accession>
<dbReference type="EMBL" id="NBSH01000002">
    <property type="protein sequence ID" value="ORX40037.1"/>
    <property type="molecule type" value="Genomic_DNA"/>
</dbReference>
<feature type="domain" description="W2" evidence="2">
    <location>
        <begin position="284"/>
        <end position="447"/>
    </location>
</feature>
<evidence type="ECO:0000313" key="4">
    <source>
        <dbReference type="Proteomes" id="UP000193218"/>
    </source>
</evidence>